<evidence type="ECO:0000259" key="1">
    <source>
        <dbReference type="Pfam" id="PF13456"/>
    </source>
</evidence>
<proteinExistence type="predicted"/>
<keyword evidence="3" id="KW-1185">Reference proteome</keyword>
<reference evidence="2 3" key="1">
    <citation type="submission" date="2024-02" db="EMBL/GenBank/DDBJ databases">
        <authorList>
            <person name="Vignale AGUSTIN F."/>
            <person name="Sosa J E."/>
            <person name="Modenutti C."/>
        </authorList>
    </citation>
    <scope>NUCLEOTIDE SEQUENCE [LARGE SCALE GENOMIC DNA]</scope>
</reference>
<name>A0ABC8R0L7_9AQUA</name>
<sequence>MVAEYKALLDGLQLIFAYGLFGYSFVIECDSLVLVNSGMGACDCPWTCLGYLRQIRCLLKQLQHRLVHVYREANSVADRLAAQAVMSGWSSNFTRGFDCLVRLGLLC</sequence>
<gene>
    <name evidence="2" type="ORF">ILEXP_LOCUS5905</name>
</gene>
<dbReference type="InterPro" id="IPR053151">
    <property type="entry name" value="RNase_H-like"/>
</dbReference>
<evidence type="ECO:0000313" key="2">
    <source>
        <dbReference type="EMBL" id="CAK9138558.1"/>
    </source>
</evidence>
<comment type="caution">
    <text evidence="2">The sequence shown here is derived from an EMBL/GenBank/DDBJ whole genome shotgun (WGS) entry which is preliminary data.</text>
</comment>
<dbReference type="EMBL" id="CAUOFW020000901">
    <property type="protein sequence ID" value="CAK9138558.1"/>
    <property type="molecule type" value="Genomic_DNA"/>
</dbReference>
<dbReference type="PANTHER" id="PTHR47723">
    <property type="entry name" value="OS05G0353850 PROTEIN"/>
    <property type="match status" value="1"/>
</dbReference>
<dbReference type="Proteomes" id="UP001642360">
    <property type="component" value="Unassembled WGS sequence"/>
</dbReference>
<dbReference type="SUPFAM" id="SSF53098">
    <property type="entry name" value="Ribonuclease H-like"/>
    <property type="match status" value="1"/>
</dbReference>
<protein>
    <recommendedName>
        <fullName evidence="1">RNase H type-1 domain-containing protein</fullName>
    </recommendedName>
</protein>
<dbReference type="PANTHER" id="PTHR47723:SF24">
    <property type="entry name" value="RNASE H TYPE-1 DOMAIN-CONTAINING PROTEIN"/>
    <property type="match status" value="1"/>
</dbReference>
<dbReference type="Gene3D" id="3.30.420.10">
    <property type="entry name" value="Ribonuclease H-like superfamily/Ribonuclease H"/>
    <property type="match status" value="1"/>
</dbReference>
<dbReference type="Pfam" id="PF13456">
    <property type="entry name" value="RVT_3"/>
    <property type="match status" value="1"/>
</dbReference>
<feature type="domain" description="RNase H type-1" evidence="1">
    <location>
        <begin position="2"/>
        <end position="84"/>
    </location>
</feature>
<dbReference type="AlphaFoldDB" id="A0ABC8R0L7"/>
<evidence type="ECO:0000313" key="3">
    <source>
        <dbReference type="Proteomes" id="UP001642360"/>
    </source>
</evidence>
<dbReference type="InterPro" id="IPR036397">
    <property type="entry name" value="RNaseH_sf"/>
</dbReference>
<organism evidence="2 3">
    <name type="scientific">Ilex paraguariensis</name>
    <name type="common">yerba mate</name>
    <dbReference type="NCBI Taxonomy" id="185542"/>
    <lineage>
        <taxon>Eukaryota</taxon>
        <taxon>Viridiplantae</taxon>
        <taxon>Streptophyta</taxon>
        <taxon>Embryophyta</taxon>
        <taxon>Tracheophyta</taxon>
        <taxon>Spermatophyta</taxon>
        <taxon>Magnoliopsida</taxon>
        <taxon>eudicotyledons</taxon>
        <taxon>Gunneridae</taxon>
        <taxon>Pentapetalae</taxon>
        <taxon>asterids</taxon>
        <taxon>campanulids</taxon>
        <taxon>Aquifoliales</taxon>
        <taxon>Aquifoliaceae</taxon>
        <taxon>Ilex</taxon>
    </lineage>
</organism>
<accession>A0ABC8R0L7</accession>
<dbReference type="InterPro" id="IPR002156">
    <property type="entry name" value="RNaseH_domain"/>
</dbReference>
<dbReference type="InterPro" id="IPR012337">
    <property type="entry name" value="RNaseH-like_sf"/>
</dbReference>